<proteinExistence type="inferred from homology"/>
<dbReference type="GO" id="GO:1901135">
    <property type="term" value="P:carbohydrate derivative metabolic process"/>
    <property type="evidence" value="ECO:0007669"/>
    <property type="project" value="InterPro"/>
</dbReference>
<dbReference type="Pfam" id="PF01380">
    <property type="entry name" value="SIS"/>
    <property type="match status" value="1"/>
</dbReference>
<reference evidence="3 4" key="1">
    <citation type="submission" date="2018-05" db="EMBL/GenBank/DDBJ databases">
        <title>Reference genomes for bee gut microbiota database.</title>
        <authorList>
            <person name="Ellegaard K.M."/>
        </authorList>
    </citation>
    <scope>NUCLEOTIDE SEQUENCE [LARGE SCALE GENOMIC DNA]</scope>
    <source>
        <strain evidence="3 4">ESL0177</strain>
    </source>
</reference>
<evidence type="ECO:0000259" key="2">
    <source>
        <dbReference type="PROSITE" id="PS51464"/>
    </source>
</evidence>
<feature type="domain" description="SIS" evidence="2">
    <location>
        <begin position="25"/>
        <end position="166"/>
    </location>
</feature>
<dbReference type="GO" id="GO:0016853">
    <property type="term" value="F:isomerase activity"/>
    <property type="evidence" value="ECO:0007669"/>
    <property type="project" value="UniProtKB-KW"/>
</dbReference>
<comment type="caution">
    <text evidence="3">The sequence shown here is derived from an EMBL/GenBank/DDBJ whole genome shotgun (WGS) entry which is preliminary data.</text>
</comment>
<gene>
    <name evidence="3" type="primary">hxlB</name>
    <name evidence="3" type="ORF">DKK79_11175</name>
</gene>
<name>A0A2V4DT64_9GAMM</name>
<dbReference type="EMBL" id="QGLP01000006">
    <property type="protein sequence ID" value="PXZ03403.1"/>
    <property type="molecule type" value="Genomic_DNA"/>
</dbReference>
<dbReference type="AlphaFoldDB" id="A0A2V4DT64"/>
<organism evidence="3 4">
    <name type="scientific">Gilliamella apicola</name>
    <dbReference type="NCBI Taxonomy" id="1196095"/>
    <lineage>
        <taxon>Bacteria</taxon>
        <taxon>Pseudomonadati</taxon>
        <taxon>Pseudomonadota</taxon>
        <taxon>Gammaproteobacteria</taxon>
        <taxon>Orbales</taxon>
        <taxon>Orbaceae</taxon>
        <taxon>Gilliamella</taxon>
    </lineage>
</organism>
<dbReference type="Gene3D" id="3.40.50.10490">
    <property type="entry name" value="Glucose-6-phosphate isomerase like protein, domain 1"/>
    <property type="match status" value="1"/>
</dbReference>
<keyword evidence="3" id="KW-0413">Isomerase</keyword>
<dbReference type="PANTHER" id="PTHR43443:SF1">
    <property type="entry name" value="3-HEXULOSE-6-PHOSPHATE ISOMERASE"/>
    <property type="match status" value="1"/>
</dbReference>
<dbReference type="PANTHER" id="PTHR43443">
    <property type="entry name" value="3-HEXULOSE-6-PHOSPHATE ISOMERASE"/>
    <property type="match status" value="1"/>
</dbReference>
<dbReference type="NCBIfam" id="TIGR03127">
    <property type="entry name" value="RuMP_HxlB"/>
    <property type="match status" value="1"/>
</dbReference>
<dbReference type="SUPFAM" id="SSF53697">
    <property type="entry name" value="SIS domain"/>
    <property type="match status" value="1"/>
</dbReference>
<accession>A0A2V4DT64</accession>
<sequence>MKAQLIINELNQSVKTLSDDDIIDLIQKIQQHKRIFVYGTGRSGLMLKAFAMRLMQLGLNSFVVGETTTPSVQKGDLLILASASGETESVNIMAKSARNQGIDLAIICASDTSTLAKLQTPNILLQSGTKFNQSQVSQQPLGSLFEQMLLIIFDTVILVMSREQNESNNDMAKRHASLE</sequence>
<dbReference type="InterPro" id="IPR017552">
    <property type="entry name" value="PHI/rmpB"/>
</dbReference>
<dbReference type="Proteomes" id="UP000247483">
    <property type="component" value="Unassembled WGS sequence"/>
</dbReference>
<dbReference type="PROSITE" id="PS51464">
    <property type="entry name" value="SIS"/>
    <property type="match status" value="1"/>
</dbReference>
<dbReference type="GO" id="GO:0097367">
    <property type="term" value="F:carbohydrate derivative binding"/>
    <property type="evidence" value="ECO:0007669"/>
    <property type="project" value="InterPro"/>
</dbReference>
<protein>
    <submittedName>
        <fullName evidence="3">6-phospho-3-hexuloisomerase</fullName>
    </submittedName>
</protein>
<comment type="similarity">
    <text evidence="1">Belongs to the SIS family. PHI subfamily.</text>
</comment>
<dbReference type="CDD" id="cd05005">
    <property type="entry name" value="SIS_PHI"/>
    <property type="match status" value="1"/>
</dbReference>
<evidence type="ECO:0000256" key="1">
    <source>
        <dbReference type="ARBA" id="ARBA00009235"/>
    </source>
</evidence>
<evidence type="ECO:0000313" key="4">
    <source>
        <dbReference type="Proteomes" id="UP000247483"/>
    </source>
</evidence>
<dbReference type="RefSeq" id="WP_110424159.1">
    <property type="nucleotide sequence ID" value="NZ_QGLP01000006.1"/>
</dbReference>
<dbReference type="InterPro" id="IPR001347">
    <property type="entry name" value="SIS_dom"/>
</dbReference>
<dbReference type="InterPro" id="IPR046348">
    <property type="entry name" value="SIS_dom_sf"/>
</dbReference>
<evidence type="ECO:0000313" key="3">
    <source>
        <dbReference type="EMBL" id="PXZ03403.1"/>
    </source>
</evidence>